<organism evidence="2 3">
    <name type="scientific">Ruminococcus flavefaciens</name>
    <dbReference type="NCBI Taxonomy" id="1265"/>
    <lineage>
        <taxon>Bacteria</taxon>
        <taxon>Bacillati</taxon>
        <taxon>Bacillota</taxon>
        <taxon>Clostridia</taxon>
        <taxon>Eubacteriales</taxon>
        <taxon>Oscillospiraceae</taxon>
        <taxon>Ruminococcus</taxon>
    </lineage>
</organism>
<dbReference type="SUPFAM" id="SSF55729">
    <property type="entry name" value="Acyl-CoA N-acyltransferases (Nat)"/>
    <property type="match status" value="1"/>
</dbReference>
<comment type="caution">
    <text evidence="2">The sequence shown here is derived from an EMBL/GenBank/DDBJ whole genome shotgun (WGS) entry which is preliminary data.</text>
</comment>
<protein>
    <submittedName>
        <fullName evidence="2">Ribosomal protein S18 acetylase RimI-like enzyme</fullName>
    </submittedName>
</protein>
<dbReference type="STRING" id="1265.SAMN02910280_2133"/>
<gene>
    <name evidence="2" type="ORF">IE37_02937</name>
</gene>
<evidence type="ECO:0000313" key="3">
    <source>
        <dbReference type="Proteomes" id="UP000245720"/>
    </source>
</evidence>
<dbReference type="InterPro" id="IPR000182">
    <property type="entry name" value="GNAT_dom"/>
</dbReference>
<sequence length="149" mass="17145">MIRPAKACDASRIAEIIITNYRVNFYPFFRNDPFYFGELNVVDMAAEYCEGSEELQNTYVYDDEGVVKGIIRVSGTEVVKLYVEPQFQNSGIGAELLEFAVKEFGADNLWALEYNTRGIAFYERHGFQLTGEKMIEDEWVPLVKMERKG</sequence>
<dbReference type="OrthoDB" id="9794197at2"/>
<dbReference type="AlphaFoldDB" id="A0A315XY57"/>
<evidence type="ECO:0000259" key="1">
    <source>
        <dbReference type="PROSITE" id="PS51186"/>
    </source>
</evidence>
<dbReference type="GO" id="GO:0005840">
    <property type="term" value="C:ribosome"/>
    <property type="evidence" value="ECO:0007669"/>
    <property type="project" value="UniProtKB-KW"/>
</dbReference>
<dbReference type="RefSeq" id="WP_109727632.1">
    <property type="nucleotide sequence ID" value="NZ_CACVSX010000019.1"/>
</dbReference>
<evidence type="ECO:0000313" key="2">
    <source>
        <dbReference type="EMBL" id="PWJ10579.1"/>
    </source>
</evidence>
<dbReference type="EMBL" id="QGDI01000013">
    <property type="protein sequence ID" value="PWJ10579.1"/>
    <property type="molecule type" value="Genomic_DNA"/>
</dbReference>
<proteinExistence type="predicted"/>
<name>A0A315XY57_RUMFL</name>
<dbReference type="Pfam" id="PF13508">
    <property type="entry name" value="Acetyltransf_7"/>
    <property type="match status" value="1"/>
</dbReference>
<dbReference type="InterPro" id="IPR016181">
    <property type="entry name" value="Acyl_CoA_acyltransferase"/>
</dbReference>
<keyword evidence="2" id="KW-0687">Ribonucleoprotein</keyword>
<reference evidence="2 3" key="1">
    <citation type="submission" date="2018-05" db="EMBL/GenBank/DDBJ databases">
        <title>The Hungate 1000. A catalogue of reference genomes from the rumen microbiome.</title>
        <authorList>
            <person name="Kelly W."/>
        </authorList>
    </citation>
    <scope>NUCLEOTIDE SEQUENCE [LARGE SCALE GENOMIC DNA]</scope>
    <source>
        <strain evidence="2 3">SAb67</strain>
    </source>
</reference>
<feature type="domain" description="N-acetyltransferase" evidence="1">
    <location>
        <begin position="1"/>
        <end position="149"/>
    </location>
</feature>
<accession>A0A315XY57</accession>
<dbReference type="GO" id="GO:0016747">
    <property type="term" value="F:acyltransferase activity, transferring groups other than amino-acyl groups"/>
    <property type="evidence" value="ECO:0007669"/>
    <property type="project" value="InterPro"/>
</dbReference>
<dbReference type="PROSITE" id="PS51186">
    <property type="entry name" value="GNAT"/>
    <property type="match status" value="1"/>
</dbReference>
<dbReference type="Gene3D" id="3.40.630.30">
    <property type="match status" value="1"/>
</dbReference>
<dbReference type="CDD" id="cd04301">
    <property type="entry name" value="NAT_SF"/>
    <property type="match status" value="1"/>
</dbReference>
<keyword evidence="2" id="KW-0689">Ribosomal protein</keyword>
<dbReference type="Proteomes" id="UP000245720">
    <property type="component" value="Unassembled WGS sequence"/>
</dbReference>